<organism evidence="2 3">
    <name type="scientific">Nocardia africana</name>
    <dbReference type="NCBI Taxonomy" id="134964"/>
    <lineage>
        <taxon>Bacteria</taxon>
        <taxon>Bacillati</taxon>
        <taxon>Actinomycetota</taxon>
        <taxon>Actinomycetes</taxon>
        <taxon>Mycobacteriales</taxon>
        <taxon>Nocardiaceae</taxon>
        <taxon>Nocardia</taxon>
    </lineage>
</organism>
<accession>A0A378WN89</accession>
<evidence type="ECO:0000256" key="1">
    <source>
        <dbReference type="SAM" id="MobiDB-lite"/>
    </source>
</evidence>
<gene>
    <name evidence="2" type="ORF">NCTC13184_01159</name>
</gene>
<dbReference type="Proteomes" id="UP000255082">
    <property type="component" value="Unassembled WGS sequence"/>
</dbReference>
<dbReference type="EMBL" id="UGRU01000001">
    <property type="protein sequence ID" value="SUA41813.1"/>
    <property type="molecule type" value="Genomic_DNA"/>
</dbReference>
<dbReference type="AlphaFoldDB" id="A0A378WN89"/>
<feature type="compositionally biased region" description="Basic residues" evidence="1">
    <location>
        <begin position="386"/>
        <end position="406"/>
    </location>
</feature>
<feature type="compositionally biased region" description="Basic residues" evidence="1">
    <location>
        <begin position="359"/>
        <end position="376"/>
    </location>
</feature>
<evidence type="ECO:0000313" key="3">
    <source>
        <dbReference type="Proteomes" id="UP000255082"/>
    </source>
</evidence>
<proteinExistence type="predicted"/>
<dbReference type="RefSeq" id="WP_128145073.1">
    <property type="nucleotide sequence ID" value="NZ_UGRU01000001.1"/>
</dbReference>
<evidence type="ECO:0000313" key="2">
    <source>
        <dbReference type="EMBL" id="SUA41813.1"/>
    </source>
</evidence>
<feature type="region of interest" description="Disordered" evidence="1">
    <location>
        <begin position="338"/>
        <end position="436"/>
    </location>
</feature>
<name>A0A378WN89_9NOCA</name>
<feature type="compositionally biased region" description="Low complexity" evidence="1">
    <location>
        <begin position="343"/>
        <end position="357"/>
    </location>
</feature>
<feature type="compositionally biased region" description="Basic residues" evidence="1">
    <location>
        <begin position="413"/>
        <end position="436"/>
    </location>
</feature>
<feature type="region of interest" description="Disordered" evidence="1">
    <location>
        <begin position="1"/>
        <end position="22"/>
    </location>
</feature>
<reference evidence="2 3" key="1">
    <citation type="submission" date="2018-06" db="EMBL/GenBank/DDBJ databases">
        <authorList>
            <consortium name="Pathogen Informatics"/>
            <person name="Doyle S."/>
        </authorList>
    </citation>
    <scope>NUCLEOTIDE SEQUENCE [LARGE SCALE GENOMIC DNA]</scope>
    <source>
        <strain evidence="2 3">NCTC13184</strain>
    </source>
</reference>
<sequence length="436" mass="47477">MAPDPTTPVATGNPWPALSDYTKNHTSGNDALKFEPDVALEVAAAAENTIAALKTLQLYTDDLTAGSPVSNLASGTALGKKFGTEATDLKTIFEDHKTILGQMIDTFIAAGKAYGKMDGFNSALLDNVSGKPDYMWDADGLDPMGDPPKVPGTNDDLKNPVNAMDNKAGLQSFQSSTISPEAPDYMSWYDLFQVGNYIRVNKVAENLAHHAGTWWWMATEVNKVYSDLLNKIDSVTADKWSGPGKETAVAAVQAYGKSIPGLSTAIRGTGDLLVYTSGWLNETQYSMPPNNDADAKTQQQWIQTVRESFRRTYVFGMNQSSSHVPVLPAAAAAFGQIPADPYNPTGQNPPGSQNPPGARTRRAVGIHRAARIRRAAAPRPGVRPRLAVRLRAAHPTTRRPRPRRRPPPGTSGRRWRSSRNRPRNSRSNRRKRSSSN</sequence>
<dbReference type="OrthoDB" id="4551876at2"/>
<protein>
    <submittedName>
        <fullName evidence="2">Uncharacterized protein</fullName>
    </submittedName>
</protein>